<dbReference type="SUPFAM" id="SSF89550">
    <property type="entry name" value="PHP domain-like"/>
    <property type="match status" value="1"/>
</dbReference>
<keyword evidence="1" id="KW-0732">Signal</keyword>
<dbReference type="OrthoDB" id="9801679at2"/>
<gene>
    <name evidence="2" type="ordered locus">Dred_3287</name>
</gene>
<dbReference type="Pfam" id="PF13620">
    <property type="entry name" value="CarboxypepD_reg"/>
    <property type="match status" value="1"/>
</dbReference>
<dbReference type="Gene3D" id="2.60.40.1120">
    <property type="entry name" value="Carboxypeptidase-like, regulatory domain"/>
    <property type="match status" value="1"/>
</dbReference>
<evidence type="ECO:0000256" key="1">
    <source>
        <dbReference type="SAM" id="SignalP"/>
    </source>
</evidence>
<dbReference type="Proteomes" id="UP000001556">
    <property type="component" value="Chromosome"/>
</dbReference>
<dbReference type="InterPro" id="IPR052018">
    <property type="entry name" value="PHP_domain"/>
</dbReference>
<feature type="chain" id="PRO_5002670797" description="Peptidase" evidence="1">
    <location>
        <begin position="29"/>
        <end position="813"/>
    </location>
</feature>
<feature type="signal peptide" evidence="1">
    <location>
        <begin position="1"/>
        <end position="28"/>
    </location>
</feature>
<reference evidence="2 3" key="1">
    <citation type="submission" date="2007-03" db="EMBL/GenBank/DDBJ databases">
        <title>Complete sequence of Desulfotomaculum reducens MI-1.</title>
        <authorList>
            <consortium name="US DOE Joint Genome Institute"/>
            <person name="Copeland A."/>
            <person name="Lucas S."/>
            <person name="Lapidus A."/>
            <person name="Barry K."/>
            <person name="Detter J.C."/>
            <person name="Glavina del Rio T."/>
            <person name="Hammon N."/>
            <person name="Israni S."/>
            <person name="Dalin E."/>
            <person name="Tice H."/>
            <person name="Pitluck S."/>
            <person name="Sims D."/>
            <person name="Brettin T."/>
            <person name="Bruce D."/>
            <person name="Han C."/>
            <person name="Tapia R."/>
            <person name="Schmutz J."/>
            <person name="Larimer F."/>
            <person name="Land M."/>
            <person name="Hauser L."/>
            <person name="Kyrpides N."/>
            <person name="Kim E."/>
            <person name="Tebo B.M."/>
            <person name="Richardson P."/>
        </authorList>
    </citation>
    <scope>NUCLEOTIDE SEQUENCE [LARGE SCALE GENOMIC DNA]</scope>
    <source>
        <strain evidence="2 3">MI-1</strain>
    </source>
</reference>
<dbReference type="HOGENOM" id="CLU_367951_0_0_9"/>
<keyword evidence="3" id="KW-1185">Reference proteome</keyword>
<dbReference type="NCBIfam" id="NF038032">
    <property type="entry name" value="CehA_McbA_metalo"/>
    <property type="match status" value="1"/>
</dbReference>
<dbReference type="EMBL" id="CP000612">
    <property type="protein sequence ID" value="ABO51787.1"/>
    <property type="molecule type" value="Genomic_DNA"/>
</dbReference>
<dbReference type="InterPro" id="IPR016195">
    <property type="entry name" value="Pol/histidinol_Pase-like"/>
</dbReference>
<dbReference type="eggNOG" id="COG3485">
    <property type="taxonomic scope" value="Bacteria"/>
</dbReference>
<evidence type="ECO:0000313" key="3">
    <source>
        <dbReference type="Proteomes" id="UP000001556"/>
    </source>
</evidence>
<sequence>MNFKKTKLFALFSVCALCLVLLATPAMAEVGIINGPTPIDQGMAMHKDDFTIYNDKIAASFAVGTNNYWNMTNGSILDVAVMKNGKFGVDLVNDIEFLNDFWTATGSFNNENLLKVPAKDITYKKDNKKVVVTAKTRYWTAGHKLPLNVTIEYTLEDGKNYIGLKTTVENPQGNDSYENLYSGYSISTLAANMFGPFGYYPDKKTTGIRIGADKEVNEKFGNFVVTYGKDYAVSVQLDGANSYKGSSGYKDVYINRTIEPGKTYVYTGEILVSDKGETTPIIERCIEKDTIIQSATVKGTVKDSKGNAVKNAYVIVNKKGTYKETVKSHGADIVKKDIMQPLVWELTDEKGNFEFKLPKDEYQIYAEAKGYTPSDAQAVNLTADSSLNFTVKEGAKAVITALNEKDEPIDFKIQVSGVKSSVKSLGGTVFFSDPKTHKAEFDVAAPKTPVTFTATFGSEYESQPVEFTATIKPGETFTQKFVIPTLVDTASKKWYCADNHQHSDKGDGATPIGELYKAQIAAKLDLNIVSDHDSVGNNAKLAALAKEGNRPFISSMEVSPGWGHWGILGMDYTKDPISANFTPAEIIKAGHDMGALVVVNHPYSDYGFFKNRAGVRGGYDKGSEDFDFLELQSTINLTDAKNMDKLALDAAMGYWNKGIKKYLSAGSDQHDVTSGLYPGIIRIYAYIDGNVTTENYLKALKEGHAYVTMGPIFTPAPNTMFGSTQQVKADGQYTLDTEIQAVNGLTRIDVYSEGKVIASKEFNNTKDAVKYTLNVKPTKNTWYSFVAVDGKGHYAVTNPVWVNVTGASKTSMQ</sequence>
<evidence type="ECO:0008006" key="4">
    <source>
        <dbReference type="Google" id="ProtNLM"/>
    </source>
</evidence>
<accession>A4J9N4</accession>
<organism evidence="2 3">
    <name type="scientific">Desulforamulus reducens (strain ATCC BAA-1160 / DSM 100696 / MI-1)</name>
    <name type="common">Desulfotomaculum reducens</name>
    <dbReference type="NCBI Taxonomy" id="349161"/>
    <lineage>
        <taxon>Bacteria</taxon>
        <taxon>Bacillati</taxon>
        <taxon>Bacillota</taxon>
        <taxon>Clostridia</taxon>
        <taxon>Eubacteriales</taxon>
        <taxon>Peptococcaceae</taxon>
        <taxon>Desulforamulus</taxon>
    </lineage>
</organism>
<dbReference type="GO" id="GO:0035312">
    <property type="term" value="F:5'-3' DNA exonuclease activity"/>
    <property type="evidence" value="ECO:0007669"/>
    <property type="project" value="TreeGrafter"/>
</dbReference>
<dbReference type="eggNOG" id="COG0613">
    <property type="taxonomic scope" value="Bacteria"/>
</dbReference>
<dbReference type="PANTHER" id="PTHR42924">
    <property type="entry name" value="EXONUCLEASE"/>
    <property type="match status" value="1"/>
</dbReference>
<dbReference type="AlphaFoldDB" id="A4J9N4"/>
<dbReference type="InterPro" id="IPR008969">
    <property type="entry name" value="CarboxyPept-like_regulatory"/>
</dbReference>
<dbReference type="GO" id="GO:0004534">
    <property type="term" value="F:5'-3' RNA exonuclease activity"/>
    <property type="evidence" value="ECO:0007669"/>
    <property type="project" value="TreeGrafter"/>
</dbReference>
<name>A4J9N4_DESRM</name>
<dbReference type="SUPFAM" id="SSF49464">
    <property type="entry name" value="Carboxypeptidase regulatory domain-like"/>
    <property type="match status" value="1"/>
</dbReference>
<protein>
    <recommendedName>
        <fullName evidence="4">Peptidase</fullName>
    </recommendedName>
</protein>
<dbReference type="Gene3D" id="3.20.20.140">
    <property type="entry name" value="Metal-dependent hydrolases"/>
    <property type="match status" value="1"/>
</dbReference>
<proteinExistence type="predicted"/>
<dbReference type="RefSeq" id="WP_011879572.1">
    <property type="nucleotide sequence ID" value="NC_009253.1"/>
</dbReference>
<dbReference type="KEGG" id="drm:Dred_3287"/>
<dbReference type="STRING" id="349161.Dred_3287"/>
<evidence type="ECO:0000313" key="2">
    <source>
        <dbReference type="EMBL" id="ABO51787.1"/>
    </source>
</evidence>
<dbReference type="PANTHER" id="PTHR42924:SF3">
    <property type="entry name" value="POLYMERASE_HISTIDINOL PHOSPHATASE N-TERMINAL DOMAIN-CONTAINING PROTEIN"/>
    <property type="match status" value="1"/>
</dbReference>